<gene>
    <name evidence="3" type="ORF">SCODWIG_01263</name>
</gene>
<feature type="transmembrane region" description="Helical" evidence="2">
    <location>
        <begin position="86"/>
        <end position="107"/>
    </location>
</feature>
<dbReference type="AlphaFoldDB" id="A0A376B4F4"/>
<sequence length="282" mass="32488">MKGYPVSQKLAILIILIPALFTALSPGLQKKFIITKASPYITKYNQFYRYLTFQLFPNLYESDILLCFVIFYLLQPLERCFGSKKYLSIIICLIFYNIILTGGIHLLWCKLLLNKIHNTNEDLNTDYGVGLPTGLISTLLGLLHFVKKYVPIKYNWEFKLGSTATTNNNSITNVIIFNDQFYLNVMYFLLILNNLSTSFFMFSSWCIGVLLDVGILPGMNWRIPILFNDDSNKTRRNLITRASSLNNTHYQPEEEEEDDDDEHNAEPPRPLAVQVLNTLNNS</sequence>
<evidence type="ECO:0000256" key="1">
    <source>
        <dbReference type="SAM" id="MobiDB-lite"/>
    </source>
</evidence>
<keyword evidence="2" id="KW-1133">Transmembrane helix</keyword>
<feature type="compositionally biased region" description="Acidic residues" evidence="1">
    <location>
        <begin position="253"/>
        <end position="263"/>
    </location>
</feature>
<name>A0A376B4F4_9ASCO</name>
<feature type="transmembrane region" description="Helical" evidence="2">
    <location>
        <begin position="185"/>
        <end position="211"/>
    </location>
</feature>
<protein>
    <recommendedName>
        <fullName evidence="5">DSC E3 ubiquitin ligase complex subunit 2</fullName>
    </recommendedName>
</protein>
<evidence type="ECO:0000313" key="3">
    <source>
        <dbReference type="EMBL" id="SSD59502.1"/>
    </source>
</evidence>
<dbReference type="Proteomes" id="UP000262825">
    <property type="component" value="Unassembled WGS sequence"/>
</dbReference>
<keyword evidence="2" id="KW-0472">Membrane</keyword>
<evidence type="ECO:0000256" key="2">
    <source>
        <dbReference type="SAM" id="Phobius"/>
    </source>
</evidence>
<dbReference type="VEuPathDB" id="FungiDB:SCODWIG_01263"/>
<reference evidence="4" key="1">
    <citation type="submission" date="2018-06" db="EMBL/GenBank/DDBJ databases">
        <authorList>
            <person name="Guldener U."/>
        </authorList>
    </citation>
    <scope>NUCLEOTIDE SEQUENCE [LARGE SCALE GENOMIC DNA]</scope>
    <source>
        <strain evidence="4">UTAD17</strain>
    </source>
</reference>
<feature type="region of interest" description="Disordered" evidence="1">
    <location>
        <begin position="244"/>
        <end position="272"/>
    </location>
</feature>
<keyword evidence="2" id="KW-0812">Transmembrane</keyword>
<evidence type="ECO:0000313" key="4">
    <source>
        <dbReference type="Proteomes" id="UP000262825"/>
    </source>
</evidence>
<proteinExistence type="predicted"/>
<organism evidence="3 4">
    <name type="scientific">Saccharomycodes ludwigii</name>
    <dbReference type="NCBI Taxonomy" id="36035"/>
    <lineage>
        <taxon>Eukaryota</taxon>
        <taxon>Fungi</taxon>
        <taxon>Dikarya</taxon>
        <taxon>Ascomycota</taxon>
        <taxon>Saccharomycotina</taxon>
        <taxon>Saccharomycetes</taxon>
        <taxon>Saccharomycodales</taxon>
        <taxon>Saccharomycodaceae</taxon>
        <taxon>Saccharomycodes</taxon>
    </lineage>
</organism>
<accession>A0A376B4F4</accession>
<dbReference type="EMBL" id="UFAJ01000152">
    <property type="protein sequence ID" value="SSD59502.1"/>
    <property type="molecule type" value="Genomic_DNA"/>
</dbReference>
<feature type="transmembrane region" description="Helical" evidence="2">
    <location>
        <begin position="53"/>
        <end position="74"/>
    </location>
</feature>
<keyword evidence="4" id="KW-1185">Reference proteome</keyword>
<evidence type="ECO:0008006" key="5">
    <source>
        <dbReference type="Google" id="ProtNLM"/>
    </source>
</evidence>